<feature type="compositionally biased region" description="Basic and acidic residues" evidence="1">
    <location>
        <begin position="276"/>
        <end position="286"/>
    </location>
</feature>
<sequence length="296" mass="34084">MNKKSNLNHQCNKERFQSFLESLKGRMVTIYRNDPEAKTGRLLDVQSDYIVLELEHNTIVYYQIHHVKSVSEDSKANQPVKELDEELDFIKEESFSDLFRHLKNEYIQINQGGPDLVVGTLLETSNDYIILALENNEIVYFNLDHVKSALKLSKGIKSNHLIETKDSDQTMVSVSSKPSTSISHEILKAEYFADLFDQLMHKWVLINRRGPDALEGILVENAGGYFAITNNHEIIRINPFHIKCISIGPKTDKKEENDQIEAEEDPPLRSLHKEKKPSLERRSGRRSEKRSHSRSA</sequence>
<proteinExistence type="predicted"/>
<reference evidence="2 3" key="1">
    <citation type="submission" date="2011-09" db="EMBL/GenBank/DDBJ databases">
        <title>The Genome Sequence of Bacillus smithii 7_3_47FAA.</title>
        <authorList>
            <consortium name="The Broad Institute Genome Sequencing Platform"/>
            <person name="Earl A."/>
            <person name="Ward D."/>
            <person name="Feldgarden M."/>
            <person name="Gevers D."/>
            <person name="Daigneault M."/>
            <person name="Strauss J."/>
            <person name="Allen-Vercoe E."/>
            <person name="Young S.K."/>
            <person name="Zeng Q."/>
            <person name="Gargeya S."/>
            <person name="Fitzgerald M."/>
            <person name="Haas B."/>
            <person name="Abouelleil A."/>
            <person name="Alvarado L."/>
            <person name="Arachchi H.M."/>
            <person name="Berlin A."/>
            <person name="Brown A."/>
            <person name="Chapman S.B."/>
            <person name="Chen Z."/>
            <person name="Dunbar C."/>
            <person name="Freedman E."/>
            <person name="Gearin G."/>
            <person name="Goldberg J."/>
            <person name="Griggs A."/>
            <person name="Gujja S."/>
            <person name="Heiman D."/>
            <person name="Howarth C."/>
            <person name="Larson L."/>
            <person name="Lui A."/>
            <person name="MacDonald P.J.P."/>
            <person name="Montmayeur A."/>
            <person name="Murphy C."/>
            <person name="Neiman D."/>
            <person name="Pearson M."/>
            <person name="Priest M."/>
            <person name="Roberts A."/>
            <person name="Saif S."/>
            <person name="Shea T."/>
            <person name="Shenoy N."/>
            <person name="Sisk P."/>
            <person name="Stolte C."/>
            <person name="Sykes S."/>
            <person name="Wortman J."/>
            <person name="Nusbaum C."/>
            <person name="Birren B."/>
        </authorList>
    </citation>
    <scope>NUCLEOTIDE SEQUENCE [LARGE SCALE GENOMIC DNA]</scope>
    <source>
        <strain evidence="2 3">7_3_47FAA</strain>
    </source>
</reference>
<evidence type="ECO:0000256" key="1">
    <source>
        <dbReference type="SAM" id="MobiDB-lite"/>
    </source>
</evidence>
<dbReference type="RefSeq" id="WP_003352772.1">
    <property type="nucleotide sequence ID" value="NZ_JH414742.1"/>
</dbReference>
<comment type="caution">
    <text evidence="2">The sequence shown here is derived from an EMBL/GenBank/DDBJ whole genome shotgun (WGS) entry which is preliminary data.</text>
</comment>
<dbReference type="PATRIC" id="fig|665952.3.peg.490"/>
<dbReference type="HOGENOM" id="CLU_070749_0_0_9"/>
<accession>G9QHT5</accession>
<organism evidence="2 3">
    <name type="scientific">Bacillus smithii 7_3_47FAA</name>
    <dbReference type="NCBI Taxonomy" id="665952"/>
    <lineage>
        <taxon>Bacteria</taxon>
        <taxon>Bacillati</taxon>
        <taxon>Bacillota</taxon>
        <taxon>Bacilli</taxon>
        <taxon>Bacillales</taxon>
        <taxon>Bacillaceae</taxon>
        <taxon>Bacillus</taxon>
    </lineage>
</organism>
<evidence type="ECO:0000313" key="3">
    <source>
        <dbReference type="Proteomes" id="UP000011747"/>
    </source>
</evidence>
<dbReference type="InterPro" id="IPR035516">
    <property type="entry name" value="Gyrase/topoIV_suA_C"/>
</dbReference>
<dbReference type="SUPFAM" id="SSF101904">
    <property type="entry name" value="GyrA/ParC C-terminal domain-like"/>
    <property type="match status" value="1"/>
</dbReference>
<feature type="region of interest" description="Disordered" evidence="1">
    <location>
        <begin position="251"/>
        <end position="296"/>
    </location>
</feature>
<dbReference type="EMBL" id="ACWF01000020">
    <property type="protein sequence ID" value="EHL79282.1"/>
    <property type="molecule type" value="Genomic_DNA"/>
</dbReference>
<keyword evidence="3" id="KW-1185">Reference proteome</keyword>
<evidence type="ECO:0000313" key="2">
    <source>
        <dbReference type="EMBL" id="EHL79282.1"/>
    </source>
</evidence>
<dbReference type="Proteomes" id="UP000011747">
    <property type="component" value="Unassembled WGS sequence"/>
</dbReference>
<name>G9QHT5_9BACI</name>
<dbReference type="AlphaFoldDB" id="G9QHT5"/>
<gene>
    <name evidence="2" type="ORF">HMPREF1015_01299</name>
</gene>
<evidence type="ECO:0008006" key="4">
    <source>
        <dbReference type="Google" id="ProtNLM"/>
    </source>
</evidence>
<feature type="compositionally biased region" description="Basic residues" evidence="1">
    <location>
        <begin position="287"/>
        <end position="296"/>
    </location>
</feature>
<protein>
    <recommendedName>
        <fullName evidence="4">Spore coat protein B</fullName>
    </recommendedName>
</protein>